<dbReference type="Proteomes" id="UP000623467">
    <property type="component" value="Unassembled WGS sequence"/>
</dbReference>
<keyword evidence="1" id="KW-0812">Transmembrane</keyword>
<keyword evidence="1" id="KW-0472">Membrane</keyword>
<sequence length="326" mass="35865">MGLSFFFNSPDDTPHLSQFILHPAEGTQEHRNALIAGFMFLQIFGGHFGIPLLLLTSILSKKVQRHPMLINFCVTWIIYTTAFTLVLYAGKQVGPEPPIELCVMQAAFIYGAPVMASMAGLALVLHLWFSLQSTKGVLSRAAGGWRFMLLLGSPYILFLIFSVAMVVVGAMNEDTVSRSRYLFYCTINLGVVNVVPGTSGVIMLVIIVFEVLTGMELYRSQKAFKDIGHVQHDGPPLHLFVRVGIFSVYSVLALVGCVAFWSETGADFPYFIQASLPTAAFVVFGTQEDFLRAWGIIAVARIHFSSIPSTNHAERGFESNTCGTHD</sequence>
<evidence type="ECO:0000313" key="3">
    <source>
        <dbReference type="Proteomes" id="UP000623467"/>
    </source>
</evidence>
<keyword evidence="3" id="KW-1185">Reference proteome</keyword>
<dbReference type="OrthoDB" id="3046318at2759"/>
<keyword evidence="1" id="KW-1133">Transmembrane helix</keyword>
<feature type="transmembrane region" description="Helical" evidence="1">
    <location>
        <begin position="68"/>
        <end position="88"/>
    </location>
</feature>
<accession>A0A8H7D4J0</accession>
<feature type="transmembrane region" description="Helical" evidence="1">
    <location>
        <begin position="239"/>
        <end position="262"/>
    </location>
</feature>
<evidence type="ECO:0000256" key="1">
    <source>
        <dbReference type="SAM" id="Phobius"/>
    </source>
</evidence>
<proteinExistence type="predicted"/>
<dbReference type="EMBL" id="JACAZH010000009">
    <property type="protein sequence ID" value="KAF7359112.1"/>
    <property type="molecule type" value="Genomic_DNA"/>
</dbReference>
<feature type="transmembrane region" description="Helical" evidence="1">
    <location>
        <begin position="108"/>
        <end position="129"/>
    </location>
</feature>
<dbReference type="AlphaFoldDB" id="A0A8H7D4J0"/>
<feature type="transmembrane region" description="Helical" evidence="1">
    <location>
        <begin position="33"/>
        <end position="56"/>
    </location>
</feature>
<name>A0A8H7D4J0_9AGAR</name>
<evidence type="ECO:0000313" key="2">
    <source>
        <dbReference type="EMBL" id="KAF7359112.1"/>
    </source>
</evidence>
<gene>
    <name evidence="2" type="ORF">MSAN_01252700</name>
</gene>
<feature type="transmembrane region" description="Helical" evidence="1">
    <location>
        <begin position="149"/>
        <end position="171"/>
    </location>
</feature>
<comment type="caution">
    <text evidence="2">The sequence shown here is derived from an EMBL/GenBank/DDBJ whole genome shotgun (WGS) entry which is preliminary data.</text>
</comment>
<organism evidence="2 3">
    <name type="scientific">Mycena sanguinolenta</name>
    <dbReference type="NCBI Taxonomy" id="230812"/>
    <lineage>
        <taxon>Eukaryota</taxon>
        <taxon>Fungi</taxon>
        <taxon>Dikarya</taxon>
        <taxon>Basidiomycota</taxon>
        <taxon>Agaricomycotina</taxon>
        <taxon>Agaricomycetes</taxon>
        <taxon>Agaricomycetidae</taxon>
        <taxon>Agaricales</taxon>
        <taxon>Marasmiineae</taxon>
        <taxon>Mycenaceae</taxon>
        <taxon>Mycena</taxon>
    </lineage>
</organism>
<reference evidence="2" key="1">
    <citation type="submission" date="2020-05" db="EMBL/GenBank/DDBJ databases">
        <title>Mycena genomes resolve the evolution of fungal bioluminescence.</title>
        <authorList>
            <person name="Tsai I.J."/>
        </authorList>
    </citation>
    <scope>NUCLEOTIDE SEQUENCE</scope>
    <source>
        <strain evidence="2">160909Yilan</strain>
    </source>
</reference>
<feature type="transmembrane region" description="Helical" evidence="1">
    <location>
        <begin position="191"/>
        <end position="218"/>
    </location>
</feature>
<protein>
    <submittedName>
        <fullName evidence="2">Uncharacterized protein</fullName>
    </submittedName>
</protein>